<reference evidence="2 3" key="1">
    <citation type="submission" date="2016-10" db="EMBL/GenBank/DDBJ databases">
        <authorList>
            <person name="de Groot N.N."/>
        </authorList>
    </citation>
    <scope>NUCLEOTIDE SEQUENCE [LARGE SCALE GENOMIC DNA]</scope>
    <source>
        <strain evidence="2 3">DSM 1283</strain>
    </source>
</reference>
<dbReference type="GO" id="GO:0006799">
    <property type="term" value="P:polyphosphate biosynthetic process"/>
    <property type="evidence" value="ECO:0007669"/>
    <property type="project" value="UniProtKB-ARBA"/>
</dbReference>
<dbReference type="STRING" id="1527.SAMN04489757_10764"/>
<feature type="domain" description="VTC" evidence="1">
    <location>
        <begin position="4"/>
        <end position="219"/>
    </location>
</feature>
<dbReference type="InterPro" id="IPR042267">
    <property type="entry name" value="VTC_sf"/>
</dbReference>
<dbReference type="Proteomes" id="UP000198806">
    <property type="component" value="Unassembled WGS sequence"/>
</dbReference>
<evidence type="ECO:0000313" key="2">
    <source>
        <dbReference type="EMBL" id="SFO04190.1"/>
    </source>
</evidence>
<dbReference type="Gene3D" id="3.20.100.30">
    <property type="entry name" value="VTC, catalytic tunnel domain"/>
    <property type="match status" value="1"/>
</dbReference>
<dbReference type="EMBL" id="FOWD01000007">
    <property type="protein sequence ID" value="SFO04190.1"/>
    <property type="molecule type" value="Genomic_DNA"/>
</dbReference>
<accession>A0A1I5DYN6</accession>
<dbReference type="CDD" id="cd07750">
    <property type="entry name" value="PolyPPase_VTC_like"/>
    <property type="match status" value="1"/>
</dbReference>
<dbReference type="RefSeq" id="WP_091685210.1">
    <property type="nucleotide sequence ID" value="NZ_BAABFM010000010.1"/>
</dbReference>
<name>A0A1I5DYN6_9FIRM</name>
<dbReference type="InterPro" id="IPR018966">
    <property type="entry name" value="VTC_domain"/>
</dbReference>
<protein>
    <submittedName>
        <fullName evidence="2">VTC domain-containing protein</fullName>
    </submittedName>
</protein>
<sequence length="224" mass="26291">MQARHEFKHSLNYGDYVILRSRLGHVMARDPHGDEKGEYRVRSLYFDTPGDKALREKIDGADKREKFRIRRYLGNTDYIRLEKKSKVHGMCCKQSIKILAEEVTALQNGDLTWMAEDHRELIRELYTKMRSQQLKPKTLVDYIREPFICRAGNVRITFDRDIRTGLFSTDFMKDNLPTIKAGDEIVLLEVKYDQFIPEHIVKVLQLEARRASAVSKYALCRMYG</sequence>
<organism evidence="2 3">
    <name type="scientific">Anaerocolumna aminovalerica</name>
    <dbReference type="NCBI Taxonomy" id="1527"/>
    <lineage>
        <taxon>Bacteria</taxon>
        <taxon>Bacillati</taxon>
        <taxon>Bacillota</taxon>
        <taxon>Clostridia</taxon>
        <taxon>Lachnospirales</taxon>
        <taxon>Lachnospiraceae</taxon>
        <taxon>Anaerocolumna</taxon>
    </lineage>
</organism>
<dbReference type="Pfam" id="PF09359">
    <property type="entry name" value="VTC"/>
    <property type="match status" value="1"/>
</dbReference>
<evidence type="ECO:0000313" key="3">
    <source>
        <dbReference type="Proteomes" id="UP000198806"/>
    </source>
</evidence>
<evidence type="ECO:0000259" key="1">
    <source>
        <dbReference type="Pfam" id="PF09359"/>
    </source>
</evidence>
<keyword evidence="3" id="KW-1185">Reference proteome</keyword>
<gene>
    <name evidence="2" type="ORF">SAMN04489757_10764</name>
</gene>
<dbReference type="OrthoDB" id="9784042at2"/>
<dbReference type="AlphaFoldDB" id="A0A1I5DYN6"/>
<proteinExistence type="predicted"/>